<keyword evidence="4" id="KW-0812">Transmembrane</keyword>
<dbReference type="Gene3D" id="3.30.10.20">
    <property type="match status" value="2"/>
</dbReference>
<dbReference type="Pfam" id="PF03717">
    <property type="entry name" value="PBP_dimer"/>
    <property type="match status" value="1"/>
</dbReference>
<dbReference type="PANTHER" id="PTHR30627">
    <property type="entry name" value="PEPTIDOGLYCAN D,D-TRANSPEPTIDASE"/>
    <property type="match status" value="1"/>
</dbReference>
<protein>
    <submittedName>
        <fullName evidence="6">PASTA domain-containing protein</fullName>
    </submittedName>
</protein>
<dbReference type="Gene3D" id="3.40.710.10">
    <property type="entry name" value="DD-peptidase/beta-lactamase superfamily"/>
    <property type="match status" value="1"/>
</dbReference>
<evidence type="ECO:0000259" key="5">
    <source>
        <dbReference type="PROSITE" id="PS51178"/>
    </source>
</evidence>
<dbReference type="SUPFAM" id="SSF54184">
    <property type="entry name" value="Penicillin-binding protein 2x (pbp-2x), c-terminal domain"/>
    <property type="match status" value="1"/>
</dbReference>
<feature type="domain" description="PASTA" evidence="5">
    <location>
        <begin position="671"/>
        <end position="735"/>
    </location>
</feature>
<feature type="transmembrane region" description="Helical" evidence="4">
    <location>
        <begin position="21"/>
        <end position="40"/>
    </location>
</feature>
<dbReference type="PANTHER" id="PTHR30627:SF1">
    <property type="entry name" value="PEPTIDOGLYCAN D,D-TRANSPEPTIDASE FTSI"/>
    <property type="match status" value="1"/>
</dbReference>
<comment type="similarity">
    <text evidence="2">Belongs to the transpeptidase family.</text>
</comment>
<dbReference type="SUPFAM" id="SSF56601">
    <property type="entry name" value="beta-lactamase/transpeptidase-like"/>
    <property type="match status" value="1"/>
</dbReference>
<dbReference type="InterPro" id="IPR036138">
    <property type="entry name" value="PBP_dimer_sf"/>
</dbReference>
<evidence type="ECO:0000313" key="7">
    <source>
        <dbReference type="Proteomes" id="UP000824193"/>
    </source>
</evidence>
<dbReference type="Pfam" id="PF03793">
    <property type="entry name" value="PASTA"/>
    <property type="match status" value="2"/>
</dbReference>
<dbReference type="InterPro" id="IPR050515">
    <property type="entry name" value="Beta-lactam/transpept"/>
</dbReference>
<dbReference type="GO" id="GO:0005886">
    <property type="term" value="C:plasma membrane"/>
    <property type="evidence" value="ECO:0007669"/>
    <property type="project" value="TreeGrafter"/>
</dbReference>
<keyword evidence="4" id="KW-1133">Transmembrane helix</keyword>
<reference evidence="6" key="1">
    <citation type="journal article" date="2021" name="PeerJ">
        <title>Extensive microbial diversity within the chicken gut microbiome revealed by metagenomics and culture.</title>
        <authorList>
            <person name="Gilroy R."/>
            <person name="Ravi A."/>
            <person name="Getino M."/>
            <person name="Pursley I."/>
            <person name="Horton D.L."/>
            <person name="Alikhan N.F."/>
            <person name="Baker D."/>
            <person name="Gharbi K."/>
            <person name="Hall N."/>
            <person name="Watson M."/>
            <person name="Adriaenssens E.M."/>
            <person name="Foster-Nyarko E."/>
            <person name="Jarju S."/>
            <person name="Secka A."/>
            <person name="Antonio M."/>
            <person name="Oren A."/>
            <person name="Chaudhuri R.R."/>
            <person name="La Ragione R."/>
            <person name="Hildebrand F."/>
            <person name="Pallen M.J."/>
        </authorList>
    </citation>
    <scope>NUCLEOTIDE SEQUENCE</scope>
    <source>
        <strain evidence="6">2239</strain>
    </source>
</reference>
<sequence>MALEPMLKAAQDRGMKLRTRLVAGFFALVCFGGLTARLWYIQITDHDFYAGRASGQQLRDTVVPAPRGDIMDTNGVPLAVNATCWTIRAAPREMADEDVKPASRALAPLVGMEYEELYAILSQRSSNDALLLRRADRETADAVRKLCAENGWEGILLLEDTKRWYPEGDFAASLLGFTNVDNAGMAGLELEYDEQLTGTSGRVLSAKNAWGYDMPTGYDTYIPPVQGNTLQLTIDVNVQHYLENYLSYAVDAYNVGQRAVGIVMEVDTGRVLAISTKPDYDPNEPRVLADEEARALVDSLSGTERSAALQLAQQTQWRNKAVSDLYEPGSVFKLITCAAALDTGAVSPSSTFVCGKAYKVAGIPFHCANHKSHGTQTVAQALANSCNQSFIQIGQRLGVQDFCDYFEAFGLQGATGIDLPAEPKKSEFYTADRMGPVELASCAFGQSSKITPIQMITAVCAVVNGGNLMQPYVVEKITDASGNVVSTTEPTVRRQVIRPETSALMCRMMEGVVSEGSGKNAYVAGYRVGGKTGTSQKLDSEDEEARIASFVGIAPADDPKIAVLIALDEPHTFASGGGALAAPVAAQVIEETLRYYGVQPQYTPEEQQRLENQLPDVGTLPAEAAAAKLQEAGFAARVVGGGETVLSQYPAAGETLPRGSTVLLYTEENAARQVTTVPSAAGQTLAEATETLHAAGLNIKAAGAAEMEGAVAVRQSSPAGEQLPQGSLVTVTFYDYTVPADEDVKMD</sequence>
<gene>
    <name evidence="6" type="ORF">H9865_06995</name>
</gene>
<name>A0A9D2AEF1_9FIRM</name>
<dbReference type="AlphaFoldDB" id="A0A9D2AEF1"/>
<organism evidence="6 7">
    <name type="scientific">Candidatus Allofournierella pullicola</name>
    <dbReference type="NCBI Taxonomy" id="2838596"/>
    <lineage>
        <taxon>Bacteria</taxon>
        <taxon>Bacillati</taxon>
        <taxon>Bacillota</taxon>
        <taxon>Clostridia</taxon>
        <taxon>Eubacteriales</taxon>
        <taxon>Oscillospiraceae</taxon>
        <taxon>Allofournierella</taxon>
    </lineage>
</organism>
<dbReference type="Proteomes" id="UP000824193">
    <property type="component" value="Unassembled WGS sequence"/>
</dbReference>
<dbReference type="SUPFAM" id="SSF56519">
    <property type="entry name" value="Penicillin binding protein dimerisation domain"/>
    <property type="match status" value="1"/>
</dbReference>
<dbReference type="Pfam" id="PF00905">
    <property type="entry name" value="Transpeptidase"/>
    <property type="match status" value="1"/>
</dbReference>
<proteinExistence type="inferred from homology"/>
<evidence type="ECO:0000256" key="4">
    <source>
        <dbReference type="SAM" id="Phobius"/>
    </source>
</evidence>
<dbReference type="EMBL" id="DXFW01000020">
    <property type="protein sequence ID" value="HIX05832.1"/>
    <property type="molecule type" value="Genomic_DNA"/>
</dbReference>
<reference evidence="6" key="2">
    <citation type="submission" date="2021-04" db="EMBL/GenBank/DDBJ databases">
        <authorList>
            <person name="Gilroy R."/>
        </authorList>
    </citation>
    <scope>NUCLEOTIDE SEQUENCE</scope>
    <source>
        <strain evidence="6">2239</strain>
    </source>
</reference>
<accession>A0A9D2AEF1</accession>
<evidence type="ECO:0000313" key="6">
    <source>
        <dbReference type="EMBL" id="HIX05832.1"/>
    </source>
</evidence>
<dbReference type="InterPro" id="IPR001460">
    <property type="entry name" value="PCN-bd_Tpept"/>
</dbReference>
<dbReference type="InterPro" id="IPR005543">
    <property type="entry name" value="PASTA_dom"/>
</dbReference>
<comment type="caution">
    <text evidence="6">The sequence shown here is derived from an EMBL/GenBank/DDBJ whole genome shotgun (WGS) entry which is preliminary data.</text>
</comment>
<dbReference type="InterPro" id="IPR012338">
    <property type="entry name" value="Beta-lactam/transpept-like"/>
</dbReference>
<evidence type="ECO:0000256" key="2">
    <source>
        <dbReference type="ARBA" id="ARBA00007171"/>
    </source>
</evidence>
<dbReference type="Gene3D" id="3.90.1310.10">
    <property type="entry name" value="Penicillin-binding protein 2a (Domain 2)"/>
    <property type="match status" value="1"/>
</dbReference>
<evidence type="ECO:0000256" key="3">
    <source>
        <dbReference type="ARBA" id="ARBA00023136"/>
    </source>
</evidence>
<dbReference type="CDD" id="cd06576">
    <property type="entry name" value="PASTA_Pbp2x-like_1"/>
    <property type="match status" value="1"/>
</dbReference>
<dbReference type="GO" id="GO:0008658">
    <property type="term" value="F:penicillin binding"/>
    <property type="evidence" value="ECO:0007669"/>
    <property type="project" value="InterPro"/>
</dbReference>
<keyword evidence="3 4" id="KW-0472">Membrane</keyword>
<dbReference type="SMART" id="SM00740">
    <property type="entry name" value="PASTA"/>
    <property type="match status" value="2"/>
</dbReference>
<dbReference type="CDD" id="cd06577">
    <property type="entry name" value="PASTA_pknB"/>
    <property type="match status" value="1"/>
</dbReference>
<comment type="subcellular location">
    <subcellularLocation>
        <location evidence="1">Membrane</location>
    </subcellularLocation>
</comment>
<dbReference type="InterPro" id="IPR005311">
    <property type="entry name" value="PBP_dimer"/>
</dbReference>
<evidence type="ECO:0000256" key="1">
    <source>
        <dbReference type="ARBA" id="ARBA00004370"/>
    </source>
</evidence>
<dbReference type="GO" id="GO:0071555">
    <property type="term" value="P:cell wall organization"/>
    <property type="evidence" value="ECO:0007669"/>
    <property type="project" value="TreeGrafter"/>
</dbReference>
<dbReference type="PROSITE" id="PS51178">
    <property type="entry name" value="PASTA"/>
    <property type="match status" value="2"/>
</dbReference>
<feature type="domain" description="PASTA" evidence="5">
    <location>
        <begin position="609"/>
        <end position="668"/>
    </location>
</feature>